<gene>
    <name evidence="3" type="ORF">K431DRAFT_301120</name>
</gene>
<protein>
    <submittedName>
        <fullName evidence="3">Uncharacterized protein</fullName>
    </submittedName>
</protein>
<dbReference type="AlphaFoldDB" id="A0A9P4UQ02"/>
<dbReference type="Proteomes" id="UP000799441">
    <property type="component" value="Unassembled WGS sequence"/>
</dbReference>
<proteinExistence type="predicted"/>
<reference evidence="3" key="1">
    <citation type="journal article" date="2020" name="Stud. Mycol.">
        <title>101 Dothideomycetes genomes: a test case for predicting lifestyles and emergence of pathogens.</title>
        <authorList>
            <person name="Haridas S."/>
            <person name="Albert R."/>
            <person name="Binder M."/>
            <person name="Bloem J."/>
            <person name="Labutti K."/>
            <person name="Salamov A."/>
            <person name="Andreopoulos B."/>
            <person name="Baker S."/>
            <person name="Barry K."/>
            <person name="Bills G."/>
            <person name="Bluhm B."/>
            <person name="Cannon C."/>
            <person name="Castanera R."/>
            <person name="Culley D."/>
            <person name="Daum C."/>
            <person name="Ezra D."/>
            <person name="Gonzalez J."/>
            <person name="Henrissat B."/>
            <person name="Kuo A."/>
            <person name="Liang C."/>
            <person name="Lipzen A."/>
            <person name="Lutzoni F."/>
            <person name="Magnuson J."/>
            <person name="Mondo S."/>
            <person name="Nolan M."/>
            <person name="Ohm R."/>
            <person name="Pangilinan J."/>
            <person name="Park H.-J."/>
            <person name="Ramirez L."/>
            <person name="Alfaro M."/>
            <person name="Sun H."/>
            <person name="Tritt A."/>
            <person name="Yoshinaga Y."/>
            <person name="Zwiers L.-H."/>
            <person name="Turgeon B."/>
            <person name="Goodwin S."/>
            <person name="Spatafora J."/>
            <person name="Crous P."/>
            <person name="Grigoriev I."/>
        </authorList>
    </citation>
    <scope>NUCLEOTIDE SEQUENCE</scope>
    <source>
        <strain evidence="3">CBS 116435</strain>
    </source>
</reference>
<sequence>MSRLSSNILVLLAAGCGVMTAYATFQPEFEKQAAERRGDFSHQHASNTEDSERALSKAIASDFREAGEQFRDTRRGGFAWGLRQMLAGKPDASAPNQSSTSRHQEADGNK</sequence>
<keyword evidence="2" id="KW-0732">Signal</keyword>
<dbReference type="InterPro" id="IPR057394">
    <property type="entry name" value="PIGBOS1"/>
</dbReference>
<feature type="region of interest" description="Disordered" evidence="1">
    <location>
        <begin position="86"/>
        <end position="110"/>
    </location>
</feature>
<feature type="region of interest" description="Disordered" evidence="1">
    <location>
        <begin position="32"/>
        <end position="60"/>
    </location>
</feature>
<dbReference type="Pfam" id="PF23670">
    <property type="entry name" value="PIGBOS1"/>
    <property type="match status" value="1"/>
</dbReference>
<evidence type="ECO:0000313" key="3">
    <source>
        <dbReference type="EMBL" id="KAF2723987.1"/>
    </source>
</evidence>
<dbReference type="PROSITE" id="PS51257">
    <property type="entry name" value="PROKAR_LIPOPROTEIN"/>
    <property type="match status" value="1"/>
</dbReference>
<comment type="caution">
    <text evidence="3">The sequence shown here is derived from an EMBL/GenBank/DDBJ whole genome shotgun (WGS) entry which is preliminary data.</text>
</comment>
<evidence type="ECO:0000313" key="4">
    <source>
        <dbReference type="Proteomes" id="UP000799441"/>
    </source>
</evidence>
<accession>A0A9P4UQ02</accession>
<evidence type="ECO:0000256" key="2">
    <source>
        <dbReference type="SAM" id="SignalP"/>
    </source>
</evidence>
<keyword evidence="4" id="KW-1185">Reference proteome</keyword>
<name>A0A9P4UQ02_9PEZI</name>
<feature type="compositionally biased region" description="Basic and acidic residues" evidence="1">
    <location>
        <begin position="32"/>
        <end position="42"/>
    </location>
</feature>
<dbReference type="EMBL" id="MU003773">
    <property type="protein sequence ID" value="KAF2723987.1"/>
    <property type="molecule type" value="Genomic_DNA"/>
</dbReference>
<feature type="chain" id="PRO_5040363643" evidence="2">
    <location>
        <begin position="24"/>
        <end position="110"/>
    </location>
</feature>
<organism evidence="3 4">
    <name type="scientific">Polychaeton citri CBS 116435</name>
    <dbReference type="NCBI Taxonomy" id="1314669"/>
    <lineage>
        <taxon>Eukaryota</taxon>
        <taxon>Fungi</taxon>
        <taxon>Dikarya</taxon>
        <taxon>Ascomycota</taxon>
        <taxon>Pezizomycotina</taxon>
        <taxon>Dothideomycetes</taxon>
        <taxon>Dothideomycetidae</taxon>
        <taxon>Capnodiales</taxon>
        <taxon>Capnodiaceae</taxon>
        <taxon>Polychaeton</taxon>
    </lineage>
</organism>
<dbReference type="OrthoDB" id="3842140at2759"/>
<evidence type="ECO:0000256" key="1">
    <source>
        <dbReference type="SAM" id="MobiDB-lite"/>
    </source>
</evidence>
<feature type="signal peptide" evidence="2">
    <location>
        <begin position="1"/>
        <end position="23"/>
    </location>
</feature>